<reference evidence="2 3" key="1">
    <citation type="submission" date="2021-06" db="EMBL/GenBank/DDBJ databases">
        <authorList>
            <person name="Palmer J.M."/>
        </authorList>
    </citation>
    <scope>NUCLEOTIDE SEQUENCE [LARGE SCALE GENOMIC DNA]</scope>
    <source>
        <strain evidence="2 3">MEX-2019</strain>
        <tissue evidence="2">Muscle</tissue>
    </source>
</reference>
<feature type="compositionally biased region" description="Polar residues" evidence="1">
    <location>
        <begin position="143"/>
        <end position="155"/>
    </location>
</feature>
<dbReference type="EMBL" id="JAHHUM010000347">
    <property type="protein sequence ID" value="KAK5620644.1"/>
    <property type="molecule type" value="Genomic_DNA"/>
</dbReference>
<accession>A0AAV9SH77</accession>
<gene>
    <name evidence="2" type="ORF">CRENBAI_021181</name>
</gene>
<sequence length="277" mass="30366">MQFPTSCLRFGSIRKQNMTVSQTVTLGTSHYQDKADRLKELKKWEREQEKELKKMYGEEVEIVPSPLLLQEKEEAEGRQRRYLQSPYWVGFAPASEPSTSAAAPVGPLSSAATPAAADFPAGFGSRPRRRRHRRTVAIGEVRTSASNPTSEGPSTMASAQLLGGHSAPSTVLQPSVLPPAQNWLQARREKVKKDFMRDRCFSVIRHLMAHPEDLDLVHSILQAEFLAEGWLDAPAPVCTGGPFDPLLVAIKASQVPEDPGPLPGIAKFGWTTSAPSS</sequence>
<evidence type="ECO:0000256" key="1">
    <source>
        <dbReference type="SAM" id="MobiDB-lite"/>
    </source>
</evidence>
<dbReference type="CDD" id="cd22249">
    <property type="entry name" value="UDM1_RNF168_RNF169-like"/>
    <property type="match status" value="1"/>
</dbReference>
<name>A0AAV9SH77_9TELE</name>
<feature type="region of interest" description="Disordered" evidence="1">
    <location>
        <begin position="119"/>
        <end position="155"/>
    </location>
</feature>
<comment type="caution">
    <text evidence="2">The sequence shown here is derived from an EMBL/GenBank/DDBJ whole genome shotgun (WGS) entry which is preliminary data.</text>
</comment>
<evidence type="ECO:0000313" key="2">
    <source>
        <dbReference type="EMBL" id="KAK5620644.1"/>
    </source>
</evidence>
<dbReference type="Proteomes" id="UP001311232">
    <property type="component" value="Unassembled WGS sequence"/>
</dbReference>
<evidence type="ECO:0000313" key="3">
    <source>
        <dbReference type="Proteomes" id="UP001311232"/>
    </source>
</evidence>
<dbReference type="AlphaFoldDB" id="A0AAV9SH77"/>
<organism evidence="2 3">
    <name type="scientific">Crenichthys baileyi</name>
    <name type="common">White River springfish</name>
    <dbReference type="NCBI Taxonomy" id="28760"/>
    <lineage>
        <taxon>Eukaryota</taxon>
        <taxon>Metazoa</taxon>
        <taxon>Chordata</taxon>
        <taxon>Craniata</taxon>
        <taxon>Vertebrata</taxon>
        <taxon>Euteleostomi</taxon>
        <taxon>Actinopterygii</taxon>
        <taxon>Neopterygii</taxon>
        <taxon>Teleostei</taxon>
        <taxon>Neoteleostei</taxon>
        <taxon>Acanthomorphata</taxon>
        <taxon>Ovalentaria</taxon>
        <taxon>Atherinomorphae</taxon>
        <taxon>Cyprinodontiformes</taxon>
        <taxon>Goodeidae</taxon>
        <taxon>Crenichthys</taxon>
    </lineage>
</organism>
<protein>
    <submittedName>
        <fullName evidence="2">Uncharacterized protein</fullName>
    </submittedName>
</protein>
<proteinExistence type="predicted"/>
<keyword evidence="3" id="KW-1185">Reference proteome</keyword>
<feature type="compositionally biased region" description="Basic residues" evidence="1">
    <location>
        <begin position="126"/>
        <end position="135"/>
    </location>
</feature>